<keyword evidence="3" id="KW-0547">Nucleotide-binding</keyword>
<dbReference type="SUPFAM" id="SSF52540">
    <property type="entry name" value="P-loop containing nucleoside triphosphate hydrolases"/>
    <property type="match status" value="1"/>
</dbReference>
<dbReference type="InterPro" id="IPR050928">
    <property type="entry name" value="ATP-dep_Zn_Metalloprotease"/>
</dbReference>
<dbReference type="GO" id="GO:0016887">
    <property type="term" value="F:ATP hydrolysis activity"/>
    <property type="evidence" value="ECO:0007669"/>
    <property type="project" value="InterPro"/>
</dbReference>
<feature type="domain" description="ATPase AAA-type core" evidence="7">
    <location>
        <begin position="1"/>
        <end position="90"/>
    </location>
</feature>
<evidence type="ECO:0000256" key="4">
    <source>
        <dbReference type="ARBA" id="ARBA00022833"/>
    </source>
</evidence>
<dbReference type="GO" id="GO:0005745">
    <property type="term" value="C:m-AAA complex"/>
    <property type="evidence" value="ECO:0007669"/>
    <property type="project" value="TreeGrafter"/>
</dbReference>
<dbReference type="Gene3D" id="3.40.50.300">
    <property type="entry name" value="P-loop containing nucleotide triphosphate hydrolases"/>
    <property type="match status" value="1"/>
</dbReference>
<dbReference type="GO" id="GO:0009535">
    <property type="term" value="C:chloroplast thylakoid membrane"/>
    <property type="evidence" value="ECO:0007669"/>
    <property type="project" value="TreeGrafter"/>
</dbReference>
<evidence type="ECO:0000256" key="1">
    <source>
        <dbReference type="ARBA" id="ARBA00001947"/>
    </source>
</evidence>
<dbReference type="PANTHER" id="PTHR43655:SF19">
    <property type="entry name" value="ATP-DEPENDENT ZINC METALLOPROTEASE FTSH 12, CHLOROPLASTIC"/>
    <property type="match status" value="1"/>
</dbReference>
<dbReference type="InterPro" id="IPR003959">
    <property type="entry name" value="ATPase_AAA_core"/>
</dbReference>
<protein>
    <recommendedName>
        <fullName evidence="7">ATPase AAA-type core domain-containing protein</fullName>
    </recommendedName>
</protein>
<dbReference type="Gene3D" id="1.10.8.60">
    <property type="match status" value="1"/>
</dbReference>
<reference evidence="8 9" key="1">
    <citation type="submission" date="2024-04" db="EMBL/GenBank/DDBJ databases">
        <authorList>
            <person name="Fracassetti M."/>
        </authorList>
    </citation>
    <scope>NUCLEOTIDE SEQUENCE [LARGE SCALE GENOMIC DNA]</scope>
</reference>
<evidence type="ECO:0000256" key="2">
    <source>
        <dbReference type="ARBA" id="ARBA00022723"/>
    </source>
</evidence>
<evidence type="ECO:0000256" key="3">
    <source>
        <dbReference type="ARBA" id="ARBA00022741"/>
    </source>
</evidence>
<keyword evidence="6" id="KW-0482">Metalloprotease</keyword>
<dbReference type="GO" id="GO:0008237">
    <property type="term" value="F:metallopeptidase activity"/>
    <property type="evidence" value="ECO:0007669"/>
    <property type="project" value="UniProtKB-KW"/>
</dbReference>
<dbReference type="InterPro" id="IPR027417">
    <property type="entry name" value="P-loop_NTPase"/>
</dbReference>
<gene>
    <name evidence="8" type="ORF">LTRI10_LOCUS32038</name>
</gene>
<dbReference type="GO" id="GO:0009793">
    <property type="term" value="P:embryo development ending in seed dormancy"/>
    <property type="evidence" value="ECO:0007669"/>
    <property type="project" value="TreeGrafter"/>
</dbReference>
<dbReference type="Pfam" id="PF00004">
    <property type="entry name" value="AAA"/>
    <property type="match status" value="1"/>
</dbReference>
<organism evidence="8 9">
    <name type="scientific">Linum trigynum</name>
    <dbReference type="NCBI Taxonomy" id="586398"/>
    <lineage>
        <taxon>Eukaryota</taxon>
        <taxon>Viridiplantae</taxon>
        <taxon>Streptophyta</taxon>
        <taxon>Embryophyta</taxon>
        <taxon>Tracheophyta</taxon>
        <taxon>Spermatophyta</taxon>
        <taxon>Magnoliopsida</taxon>
        <taxon>eudicotyledons</taxon>
        <taxon>Gunneridae</taxon>
        <taxon>Pentapetalae</taxon>
        <taxon>rosids</taxon>
        <taxon>fabids</taxon>
        <taxon>Malpighiales</taxon>
        <taxon>Linaceae</taxon>
        <taxon>Linum</taxon>
    </lineage>
</organism>
<dbReference type="GO" id="GO:0034982">
    <property type="term" value="P:mitochondrial protein processing"/>
    <property type="evidence" value="ECO:0007669"/>
    <property type="project" value="TreeGrafter"/>
</dbReference>
<accession>A0AAV2EZJ0</accession>
<evidence type="ECO:0000313" key="8">
    <source>
        <dbReference type="EMBL" id="CAL1391309.1"/>
    </source>
</evidence>
<dbReference type="GO" id="GO:0046872">
    <property type="term" value="F:metal ion binding"/>
    <property type="evidence" value="ECO:0007669"/>
    <property type="project" value="UniProtKB-KW"/>
</dbReference>
<evidence type="ECO:0000256" key="5">
    <source>
        <dbReference type="ARBA" id="ARBA00022840"/>
    </source>
</evidence>
<dbReference type="Proteomes" id="UP001497516">
    <property type="component" value="Chromosome 5"/>
</dbReference>
<dbReference type="GO" id="GO:0005524">
    <property type="term" value="F:ATP binding"/>
    <property type="evidence" value="ECO:0007669"/>
    <property type="project" value="UniProtKB-KW"/>
</dbReference>
<keyword evidence="2" id="KW-0479">Metal-binding</keyword>
<evidence type="ECO:0000259" key="7">
    <source>
        <dbReference type="Pfam" id="PF00004"/>
    </source>
</evidence>
<keyword evidence="5" id="KW-0067">ATP-binding</keyword>
<dbReference type="PANTHER" id="PTHR43655">
    <property type="entry name" value="ATP-DEPENDENT PROTEASE"/>
    <property type="match status" value="1"/>
</dbReference>
<dbReference type="EMBL" id="OZ034818">
    <property type="protein sequence ID" value="CAL1391309.1"/>
    <property type="molecule type" value="Genomic_DNA"/>
</dbReference>
<name>A0AAV2EZJ0_9ROSI</name>
<keyword evidence="6" id="KW-0645">Protease</keyword>
<keyword evidence="9" id="KW-1185">Reference proteome</keyword>
<dbReference type="AlphaFoldDB" id="A0AAV2EZJ0"/>
<keyword evidence="6" id="KW-0378">Hydrolase</keyword>
<evidence type="ECO:0000313" key="9">
    <source>
        <dbReference type="Proteomes" id="UP001497516"/>
    </source>
</evidence>
<evidence type="ECO:0000256" key="6">
    <source>
        <dbReference type="ARBA" id="ARBA00023049"/>
    </source>
</evidence>
<comment type="cofactor">
    <cofactor evidence="1">
        <name>Zn(2+)</name>
        <dbReference type="ChEBI" id="CHEBI:29105"/>
    </cofactor>
</comment>
<proteinExistence type="predicted"/>
<keyword evidence="4" id="KW-0862">Zinc</keyword>
<sequence length="128" mass="14419">MFSIARRNAPSFVFVDEIDAIAGRHARKDPRRRATFEALIAQLDGEKERTGVDRFSLRQAVTFICATNKPNELDLELVRPGRIDRRLYIGVPDANQRVQIFSVHSSGKQLAEDVDFGKVSSALFISFP</sequence>